<feature type="chain" id="PRO_5027122857" evidence="1">
    <location>
        <begin position="20"/>
        <end position="765"/>
    </location>
</feature>
<dbReference type="KEGG" id="hts:HMJ29_02660"/>
<organism evidence="3 4">
    <name type="scientific">Hymenobacter taeanensis</name>
    <dbReference type="NCBI Taxonomy" id="2735321"/>
    <lineage>
        <taxon>Bacteria</taxon>
        <taxon>Pseudomonadati</taxon>
        <taxon>Bacteroidota</taxon>
        <taxon>Cytophagia</taxon>
        <taxon>Cytophagales</taxon>
        <taxon>Hymenobacteraceae</taxon>
        <taxon>Hymenobacter</taxon>
    </lineage>
</organism>
<evidence type="ECO:0000256" key="1">
    <source>
        <dbReference type="SAM" id="SignalP"/>
    </source>
</evidence>
<evidence type="ECO:0000313" key="3">
    <source>
        <dbReference type="EMBL" id="QJX45895.1"/>
    </source>
</evidence>
<reference evidence="3 4" key="1">
    <citation type="submission" date="2020-05" db="EMBL/GenBank/DDBJ databases">
        <title>Complete genome sequence of Hymenobacter sp. TS19 in Coasted Sand Dune.</title>
        <authorList>
            <person name="Lee J.-H."/>
            <person name="Jung J.-H."/>
            <person name="Jeong S."/>
            <person name="Zhao L."/>
            <person name="Kim M.-K."/>
            <person name="Seo H.-S."/>
            <person name="Lim S."/>
        </authorList>
    </citation>
    <scope>NUCLEOTIDE SEQUENCE [LARGE SCALE GENOMIC DNA]</scope>
    <source>
        <strain evidence="3 4">TS19</strain>
    </source>
</reference>
<gene>
    <name evidence="3" type="ORF">HMJ29_02660</name>
</gene>
<dbReference type="Gene3D" id="2.60.40.10">
    <property type="entry name" value="Immunoglobulins"/>
    <property type="match status" value="1"/>
</dbReference>
<feature type="signal peptide" evidence="1">
    <location>
        <begin position="1"/>
        <end position="19"/>
    </location>
</feature>
<proteinExistence type="predicted"/>
<accession>A0A6M6BFG4</accession>
<dbReference type="EMBL" id="CP053538">
    <property type="protein sequence ID" value="QJX45895.1"/>
    <property type="molecule type" value="Genomic_DNA"/>
</dbReference>
<feature type="domain" description="Secretion system C-terminal sorting" evidence="2">
    <location>
        <begin position="697"/>
        <end position="762"/>
    </location>
</feature>
<protein>
    <submittedName>
        <fullName evidence="3">T9SS type A sorting domain-containing protein</fullName>
    </submittedName>
</protein>
<dbReference type="InterPro" id="IPR026444">
    <property type="entry name" value="Secre_tail"/>
</dbReference>
<name>A0A6M6BFG4_9BACT</name>
<dbReference type="Proteomes" id="UP000501623">
    <property type="component" value="Chromosome"/>
</dbReference>
<dbReference type="RefSeq" id="WP_171590034.1">
    <property type="nucleotide sequence ID" value="NZ_CP053538.1"/>
</dbReference>
<keyword evidence="1" id="KW-0732">Signal</keyword>
<sequence>MKIVFCIAFIAGMTTQSFAQTTYRWVGGVGNGSSANGWTVASNWLSVSPQAGLIRSTPAATDILIFDGLTSPTQAALVDFNNETIGQLRLINNVTLTLEAPSTGNGSGTLSINNPAAGDDFIISAGSTINYSSSASTTNRYITISLAPGSTGLIEGTVNLNGNTNGSPLAQRLIAASANAIQVQNNATIIAQNIIGHPFGTTASIPTGNNNTNSDVSSTAGSVVFNAGSTFQHLTGNDAFGTGTNPVAVFRNGSTYRYSGGVFSSVGQQYGNLQLLAAATVAGSNMTILNDLTVTGVTANLNSLSTTIGGNVFVNSNATPTAGILNFTPASAANITFNGTSAQSVGGIGTGTGSGTLTFGPNARLVVNNTAGSNTGVSLLKTVTVAGLTLTSGILTTLSNGITVPFNVSTTSDALLTGGSATSFVNGPLTRSTNATTTGQPNIVYPIGAIRNNTTPVYRPLTFSPTQPSIGSYTAQQFEGAPASRAFPASTTNSIKRVSQIRYFTLSAGAGATFNNARVTLSFGPDDRADNASALRIAQGNGAAWVSVEGNTTFTAPATPYATGSVVSTQPFSTLGDFVLASTLSYAQGNNPLPVTLASFTASRQSQNVYVKWATATEKNNAYFEVQRSSDSKVFTSIGKVQGNGTTSMGAAYSFTDRSPLAATAYYRLRQVDTDGTESYSSVVAVAGTDKIEASFYPNPTNSQVTLPAVSGMVKYRIYNATGQNVATGQAVGGSTVDIQHVPMGVYFLELISSDKHNVQRFVKQ</sequence>
<dbReference type="NCBIfam" id="TIGR04183">
    <property type="entry name" value="Por_Secre_tail"/>
    <property type="match status" value="1"/>
</dbReference>
<dbReference type="AlphaFoldDB" id="A0A6M6BFG4"/>
<dbReference type="InterPro" id="IPR013783">
    <property type="entry name" value="Ig-like_fold"/>
</dbReference>
<keyword evidence="4" id="KW-1185">Reference proteome</keyword>
<dbReference type="Pfam" id="PF18962">
    <property type="entry name" value="Por_Secre_tail"/>
    <property type="match status" value="1"/>
</dbReference>
<evidence type="ECO:0000313" key="4">
    <source>
        <dbReference type="Proteomes" id="UP000501623"/>
    </source>
</evidence>
<evidence type="ECO:0000259" key="2">
    <source>
        <dbReference type="Pfam" id="PF18962"/>
    </source>
</evidence>